<sequence length="247" mass="28204">MDRLRAIGFELIGHWFSENKELKLELNKSASQKNALYAFAIDDEVKYIGKTTRTIAERMYGYKKPSETQRTNIKNNANILSSISQDEVVDIYVLPDNGLMHYGVFHLNLAAGLEDSLIKTVNPEWNGRQTNHFASEELEAPKIERAEVAPKIKKQFQLILHSTYYEKGFFNVPILESKLFGDDGENIEIYLGKYSDPVVGVINRKANSNGTPRIMGGRALREWIRQNYKELESLRISIFSPCSIRLG</sequence>
<dbReference type="EMBL" id="JAAQWG010000038">
    <property type="protein sequence ID" value="NMY11308.1"/>
    <property type="molecule type" value="Genomic_DNA"/>
</dbReference>
<dbReference type="AlphaFoldDB" id="A0A7Y1A8V0"/>
<dbReference type="CDD" id="cd10436">
    <property type="entry name" value="GIY-YIG_EndoII_Hpy188I_like"/>
    <property type="match status" value="1"/>
</dbReference>
<dbReference type="InterPro" id="IPR053748">
    <property type="entry name" value="Host_DNA_Degrad_Endo"/>
</dbReference>
<evidence type="ECO:0000313" key="2">
    <source>
        <dbReference type="Proteomes" id="UP000537729"/>
    </source>
</evidence>
<gene>
    <name evidence="1" type="ORF">HBO38_23160</name>
</gene>
<dbReference type="Gene3D" id="3.40.1440.40">
    <property type="match status" value="1"/>
</dbReference>
<dbReference type="Proteomes" id="UP000537729">
    <property type="component" value="Unassembled WGS sequence"/>
</dbReference>
<organism evidence="1 2">
    <name type="scientific">Pseudomonas veronii</name>
    <dbReference type="NCBI Taxonomy" id="76761"/>
    <lineage>
        <taxon>Bacteria</taxon>
        <taxon>Pseudomonadati</taxon>
        <taxon>Pseudomonadota</taxon>
        <taxon>Gammaproteobacteria</taxon>
        <taxon>Pseudomonadales</taxon>
        <taxon>Pseudomonadaceae</taxon>
        <taxon>Pseudomonas</taxon>
    </lineage>
</organism>
<dbReference type="RefSeq" id="WP_082461738.1">
    <property type="nucleotide sequence ID" value="NZ_JAAQWG010000038.1"/>
</dbReference>
<reference evidence="1 2" key="1">
    <citation type="journal article" date="2020" name="Front. Microbiol.">
        <title>Genetic Organization of the aprX-lipA2 Operon Affects the Proteolytic Potential of Pseudomonas Species in Milk.</title>
        <authorList>
            <person name="Maier C."/>
            <person name="Huptas C."/>
            <person name="von Neubeck M."/>
            <person name="Scherer S."/>
            <person name="Wenning M."/>
            <person name="Lucking G."/>
        </authorList>
    </citation>
    <scope>NUCLEOTIDE SEQUENCE [LARGE SCALE GENOMIC DNA]</scope>
    <source>
        <strain evidence="1 2">DSM 16272</strain>
    </source>
</reference>
<evidence type="ECO:0000313" key="1">
    <source>
        <dbReference type="EMBL" id="NMY11308.1"/>
    </source>
</evidence>
<protein>
    <submittedName>
        <fullName evidence="1">GIY-YIG nuclease family protein</fullName>
    </submittedName>
</protein>
<name>A0A7Y1A8V0_PSEVE</name>
<dbReference type="InterPro" id="IPR044556">
    <property type="entry name" value="EndoII-like_GIY-YIG"/>
</dbReference>
<comment type="caution">
    <text evidence="1">The sequence shown here is derived from an EMBL/GenBank/DDBJ whole genome shotgun (WGS) entry which is preliminary data.</text>
</comment>
<proteinExistence type="predicted"/>
<accession>A0A7Y1A8V0</accession>